<keyword evidence="8" id="KW-0998">Cell outer membrane</keyword>
<dbReference type="InterPro" id="IPR034746">
    <property type="entry name" value="POTRA"/>
</dbReference>
<protein>
    <submittedName>
        <fullName evidence="11">CdiB</fullName>
    </submittedName>
</protein>
<dbReference type="Proteomes" id="UP000017142">
    <property type="component" value="Unassembled WGS sequence"/>
</dbReference>
<keyword evidence="9" id="KW-0732">Signal</keyword>
<dbReference type="GO" id="GO:0046819">
    <property type="term" value="P:protein secretion by the type V secretion system"/>
    <property type="evidence" value="ECO:0007669"/>
    <property type="project" value="TreeGrafter"/>
</dbReference>
<accession>A0AAV3K4N0</accession>
<evidence type="ECO:0000256" key="1">
    <source>
        <dbReference type="ARBA" id="ARBA00004442"/>
    </source>
</evidence>
<dbReference type="GO" id="GO:0008320">
    <property type="term" value="F:protein transmembrane transporter activity"/>
    <property type="evidence" value="ECO:0007669"/>
    <property type="project" value="TreeGrafter"/>
</dbReference>
<keyword evidence="3" id="KW-0813">Transport</keyword>
<dbReference type="InterPro" id="IPR005565">
    <property type="entry name" value="Hemolysn_activator_HlyB_C"/>
</dbReference>
<evidence type="ECO:0000256" key="4">
    <source>
        <dbReference type="ARBA" id="ARBA00022452"/>
    </source>
</evidence>
<feature type="signal peptide" evidence="9">
    <location>
        <begin position="1"/>
        <end position="26"/>
    </location>
</feature>
<gene>
    <name evidence="11" type="ORF">A544_2301</name>
</gene>
<dbReference type="PANTHER" id="PTHR34597">
    <property type="entry name" value="SLR1661 PROTEIN"/>
    <property type="match status" value="1"/>
</dbReference>
<name>A0AAV3K4N0_9GAMM</name>
<keyword evidence="7" id="KW-0472">Membrane</keyword>
<evidence type="ECO:0000256" key="6">
    <source>
        <dbReference type="ARBA" id="ARBA00022927"/>
    </source>
</evidence>
<comment type="caution">
    <text evidence="11">The sequence shown here is derived from an EMBL/GenBank/DDBJ whole genome shotgun (WGS) entry which is preliminary data.</text>
</comment>
<sequence>MMFVSSRKTGLIVCFSLIGYTASAFSASLNPAERNETQQHQSEVIEQSRQQREALQQLNNIVQAPLKADNAPQGPCFTLREIRFNHSTLLGPRDQTALTAGYLNRCNNLEQINQLVHDVSNWYIQRGYITSRAFLSEQDLSGGVLQLEILEGRLEKITINNQTERMTRTAFPAREGEILNLRDIEQGMEQMNRMPSQQVTIEILPGSQPGYSVVNLTREAHLPFTGGVTFDNSGQKSTGEQQLNGSLALDNLFGVADQWFISAGHSSRFATSHDAESLQAGFSMPYGYWNLGYSYSQSRYRNTFISRDFPWHSTGDSDTHRLSLSRVVFRNGTMKTAIAGTLSQRTGNNYLNGTLLPSSSRKLSNVSLGVNHSQKLWGGLATFNPTYNRGVRWLGAETDTDKSADEPRAEFNKWTLSASYYYPLTDSITYLGSLYGQYSARALYGSEQLTLGGESSVRGFREQYTSGNRGAYWRNELNWQAWQLPVLGNVTFMAAVDGGHLYNHKQDDSTAASLWGGAVGVTVASRWLSQQVTVGWPISYPAWLQPDTVVVGYRVGLSF</sequence>
<dbReference type="PANTHER" id="PTHR34597:SF3">
    <property type="entry name" value="OUTER MEMBRANE TRANSPORTER CDIB"/>
    <property type="match status" value="1"/>
</dbReference>
<feature type="chain" id="PRO_5043943410" evidence="9">
    <location>
        <begin position="27"/>
        <end position="559"/>
    </location>
</feature>
<organism evidence="11 12">
    <name type="scientific">Dickeya solani D s0432-1</name>
    <dbReference type="NCBI Taxonomy" id="1231725"/>
    <lineage>
        <taxon>Bacteria</taxon>
        <taxon>Pseudomonadati</taxon>
        <taxon>Pseudomonadota</taxon>
        <taxon>Gammaproteobacteria</taxon>
        <taxon>Enterobacterales</taxon>
        <taxon>Pectobacteriaceae</taxon>
        <taxon>Dickeya</taxon>
    </lineage>
</organism>
<evidence type="ECO:0000256" key="7">
    <source>
        <dbReference type="ARBA" id="ARBA00023136"/>
    </source>
</evidence>
<evidence type="ECO:0000256" key="9">
    <source>
        <dbReference type="SAM" id="SignalP"/>
    </source>
</evidence>
<dbReference type="GO" id="GO:0009279">
    <property type="term" value="C:cell outer membrane"/>
    <property type="evidence" value="ECO:0007669"/>
    <property type="project" value="UniProtKB-SubCell"/>
</dbReference>
<dbReference type="Pfam" id="PF08479">
    <property type="entry name" value="POTRA_2"/>
    <property type="match status" value="1"/>
</dbReference>
<dbReference type="AlphaFoldDB" id="A0AAV3K4N0"/>
<comment type="subcellular location">
    <subcellularLocation>
        <location evidence="1">Cell outer membrane</location>
    </subcellularLocation>
</comment>
<comment type="similarity">
    <text evidence="2">Belongs to the TPS (TC 1.B.20) family.</text>
</comment>
<evidence type="ECO:0000256" key="5">
    <source>
        <dbReference type="ARBA" id="ARBA00022692"/>
    </source>
</evidence>
<dbReference type="Pfam" id="PF03865">
    <property type="entry name" value="ShlB"/>
    <property type="match status" value="1"/>
</dbReference>
<evidence type="ECO:0000313" key="11">
    <source>
        <dbReference type="EMBL" id="ERO55763.1"/>
    </source>
</evidence>
<evidence type="ECO:0000256" key="3">
    <source>
        <dbReference type="ARBA" id="ARBA00022448"/>
    </source>
</evidence>
<dbReference type="PROSITE" id="PS51779">
    <property type="entry name" value="POTRA"/>
    <property type="match status" value="1"/>
</dbReference>
<evidence type="ECO:0000256" key="8">
    <source>
        <dbReference type="ARBA" id="ARBA00023237"/>
    </source>
</evidence>
<dbReference type="InterPro" id="IPR027282">
    <property type="entry name" value="TPS"/>
</dbReference>
<keyword evidence="6" id="KW-0653">Protein transport</keyword>
<feature type="domain" description="POTRA" evidence="10">
    <location>
        <begin position="77"/>
        <end position="152"/>
    </location>
</feature>
<dbReference type="GO" id="GO:0098046">
    <property type="term" value="C:type V protein secretion system complex"/>
    <property type="evidence" value="ECO:0007669"/>
    <property type="project" value="TreeGrafter"/>
</dbReference>
<keyword evidence="4" id="KW-1134">Transmembrane beta strand</keyword>
<evidence type="ECO:0000256" key="2">
    <source>
        <dbReference type="ARBA" id="ARBA00009055"/>
    </source>
</evidence>
<dbReference type="Gene3D" id="3.10.20.310">
    <property type="entry name" value="membrane protein fhac"/>
    <property type="match status" value="1"/>
</dbReference>
<dbReference type="Gene3D" id="2.40.160.50">
    <property type="entry name" value="membrane protein fhac: a member of the omp85/tpsb transporter family"/>
    <property type="match status" value="1"/>
</dbReference>
<dbReference type="EMBL" id="AMWE01000004">
    <property type="protein sequence ID" value="ERO55763.1"/>
    <property type="molecule type" value="Genomic_DNA"/>
</dbReference>
<dbReference type="PIRSF" id="PIRSF029745">
    <property type="entry name" value="FhaC"/>
    <property type="match status" value="1"/>
</dbReference>
<evidence type="ECO:0000259" key="10">
    <source>
        <dbReference type="PROSITE" id="PS51779"/>
    </source>
</evidence>
<evidence type="ECO:0000313" key="12">
    <source>
        <dbReference type="Proteomes" id="UP000017142"/>
    </source>
</evidence>
<dbReference type="InterPro" id="IPR051544">
    <property type="entry name" value="TPS_OM_transporter"/>
</dbReference>
<dbReference type="Pfam" id="PF17287">
    <property type="entry name" value="POTRA_3"/>
    <property type="match status" value="1"/>
</dbReference>
<dbReference type="InterPro" id="IPR035251">
    <property type="entry name" value="ShlB_POTRA"/>
</dbReference>
<reference evidence="12" key="1">
    <citation type="journal article" date="2013" name="Diversity">
        <title>Genome Sequence of Dickeya solani, a New soft Rot Pathogen of Potato, Suggests its Emergence May Be Related to a Novel Combination of Non-Ribosomal Peptide/Polyketide Synthetase Clusters.</title>
        <authorList>
            <person name="Garlant L."/>
            <person name="Koskinen P."/>
            <person name="Rouhiainen L."/>
            <person name="Laine P."/>
            <person name="Paulin L."/>
            <person name="Auvinen P."/>
            <person name="Holm L."/>
            <person name="Pirhonen M."/>
        </authorList>
    </citation>
    <scope>NUCLEOTIDE SEQUENCE [LARGE SCALE GENOMIC DNA]</scope>
    <source>
        <strain evidence="12">D s0432-1</strain>
    </source>
</reference>
<keyword evidence="5" id="KW-0812">Transmembrane</keyword>
<proteinExistence type="inferred from homology"/>
<dbReference type="InterPro" id="IPR013686">
    <property type="entry name" value="Polypept-transport_assoc_ShlB"/>
</dbReference>